<dbReference type="EMBL" id="CP159872">
    <property type="protein sequence ID" value="XCM79396.1"/>
    <property type="molecule type" value="Genomic_DNA"/>
</dbReference>
<dbReference type="SUPFAM" id="SSF53098">
    <property type="entry name" value="Ribonuclease H-like"/>
    <property type="match status" value="1"/>
</dbReference>
<accession>A0AAU8JTW8</accession>
<proteinExistence type="predicted"/>
<dbReference type="PANTHER" id="PTHR48100:SF1">
    <property type="entry name" value="HISTIDINE PHOSPHATASE FAMILY PROTEIN-RELATED"/>
    <property type="match status" value="1"/>
</dbReference>
<dbReference type="InterPro" id="IPR029033">
    <property type="entry name" value="His_PPase_superfam"/>
</dbReference>
<evidence type="ECO:0000313" key="6">
    <source>
        <dbReference type="EMBL" id="XCM79396.1"/>
    </source>
</evidence>
<feature type="active site" description="Tele-phosphohistidine intermediate" evidence="1">
    <location>
        <position position="188"/>
    </location>
</feature>
<dbReference type="SUPFAM" id="SSF53254">
    <property type="entry name" value="Phosphoglycerate mutase-like"/>
    <property type="match status" value="1"/>
</dbReference>
<dbReference type="RefSeq" id="WP_354640018.1">
    <property type="nucleotide sequence ID" value="NZ_CP159872.1"/>
</dbReference>
<dbReference type="InterPro" id="IPR013078">
    <property type="entry name" value="His_Pase_superF_clade-1"/>
</dbReference>
<sequence>MARFIVEADGGSRGNPGPAGYGAVVRDGDTGQILAEAAEYIGRATNNVAEYRGLIAGLRAAREIDPDATVDVRMDSKLVVEQMSGRWKIKHPDMQPLAAEARTVLPRGRVTYTWIPRERNKEADRLANEAMDAGKAGTQWEPRTRPEAAAPVAAAPVEEPPLQTPPPRAGWAAPADLGTPTTFVLLRHGETPLTPQKRFSGSGGSDPELSERGRWQAERAAEALAARGTVQAVVSSPMRRTRQTAEAVAMRLGLEVRIEEGLRELDFGAWEGLTFAEVQERHPADLDAWLASAKAKPTGSGESFTTLTHRTGVARDKILARYAGKTVLVVSHVSPIKTLVRLALGAPPDSLYRMELAAASFCAVQYYTDGNASLRLLNDTSHLR</sequence>
<dbReference type="PIRSF" id="PIRSF036922">
    <property type="entry name" value="RNaseH_PGAM"/>
    <property type="match status" value="1"/>
</dbReference>
<feature type="region of interest" description="Disordered" evidence="4">
    <location>
        <begin position="132"/>
        <end position="173"/>
    </location>
</feature>
<feature type="compositionally biased region" description="Pro residues" evidence="4">
    <location>
        <begin position="158"/>
        <end position="168"/>
    </location>
</feature>
<dbReference type="PROSITE" id="PS50879">
    <property type="entry name" value="RNASE_H_1"/>
    <property type="match status" value="1"/>
</dbReference>
<feature type="compositionally biased region" description="Low complexity" evidence="4">
    <location>
        <begin position="147"/>
        <end position="157"/>
    </location>
</feature>
<reference evidence="6" key="1">
    <citation type="submission" date="2024-06" db="EMBL/GenBank/DDBJ databases">
        <title>The genome sequences of Kitasatospora sp. strain HUAS MG31.</title>
        <authorList>
            <person name="Mo P."/>
        </authorList>
    </citation>
    <scope>NUCLEOTIDE SEQUENCE</scope>
    <source>
        <strain evidence="6">HUAS MG31</strain>
    </source>
</reference>
<organism evidence="6">
    <name type="scientific">Kitasatospora camelliae</name>
    <dbReference type="NCBI Taxonomy" id="3156397"/>
    <lineage>
        <taxon>Bacteria</taxon>
        <taxon>Bacillati</taxon>
        <taxon>Actinomycetota</taxon>
        <taxon>Actinomycetes</taxon>
        <taxon>Kitasatosporales</taxon>
        <taxon>Streptomycetaceae</taxon>
        <taxon>Kitasatospora</taxon>
    </lineage>
</organism>
<dbReference type="CDD" id="cd07067">
    <property type="entry name" value="HP_PGM_like"/>
    <property type="match status" value="1"/>
</dbReference>
<evidence type="ECO:0000256" key="2">
    <source>
        <dbReference type="PIRSR" id="PIRSR613078-1"/>
    </source>
</evidence>
<dbReference type="GO" id="GO:0005737">
    <property type="term" value="C:cytoplasm"/>
    <property type="evidence" value="ECO:0007669"/>
    <property type="project" value="TreeGrafter"/>
</dbReference>
<dbReference type="PANTHER" id="PTHR48100">
    <property type="entry name" value="BROAD-SPECIFICITY PHOSPHATASE YOR283W-RELATED"/>
    <property type="match status" value="1"/>
</dbReference>
<feature type="domain" description="RNase H type-1" evidence="5">
    <location>
        <begin position="1"/>
        <end position="139"/>
    </location>
</feature>
<dbReference type="NCBIfam" id="NF005567">
    <property type="entry name" value="PRK07238.1"/>
    <property type="match status" value="1"/>
</dbReference>
<evidence type="ECO:0000259" key="5">
    <source>
        <dbReference type="PROSITE" id="PS50879"/>
    </source>
</evidence>
<dbReference type="InterPro" id="IPR036397">
    <property type="entry name" value="RNaseH_sf"/>
</dbReference>
<evidence type="ECO:0000256" key="1">
    <source>
        <dbReference type="PIRSR" id="PIRSR036922-1"/>
    </source>
</evidence>
<gene>
    <name evidence="6" type="ORF">ABWK59_10870</name>
</gene>
<evidence type="ECO:0000256" key="4">
    <source>
        <dbReference type="SAM" id="MobiDB-lite"/>
    </source>
</evidence>
<protein>
    <submittedName>
        <fullName evidence="6">Bifunctional RNase H/acid phosphatase</fullName>
    </submittedName>
</protein>
<name>A0AAU8JTW8_9ACTN</name>
<dbReference type="CDD" id="cd09279">
    <property type="entry name" value="RNase_HI_like"/>
    <property type="match status" value="1"/>
</dbReference>
<dbReference type="Gene3D" id="3.40.50.1240">
    <property type="entry name" value="Phosphoglycerate mutase-like"/>
    <property type="match status" value="1"/>
</dbReference>
<dbReference type="KEGG" id="kcm:ABWK59_10870"/>
<dbReference type="InterPro" id="IPR050275">
    <property type="entry name" value="PGM_Phosphatase"/>
</dbReference>
<dbReference type="Pfam" id="PF00300">
    <property type="entry name" value="His_Phos_1"/>
    <property type="match status" value="1"/>
</dbReference>
<feature type="active site" description="Proton donor/acceptor" evidence="2">
    <location>
        <position position="264"/>
    </location>
</feature>
<dbReference type="GO" id="GO:0003676">
    <property type="term" value="F:nucleic acid binding"/>
    <property type="evidence" value="ECO:0007669"/>
    <property type="project" value="InterPro"/>
</dbReference>
<feature type="active site" description="Proton donor/acceptor; for phosphatase activity" evidence="1">
    <location>
        <position position="264"/>
    </location>
</feature>
<dbReference type="Gene3D" id="3.30.420.10">
    <property type="entry name" value="Ribonuclease H-like superfamily/Ribonuclease H"/>
    <property type="match status" value="1"/>
</dbReference>
<dbReference type="Pfam" id="PF13456">
    <property type="entry name" value="RVT_3"/>
    <property type="match status" value="1"/>
</dbReference>
<feature type="region of interest" description="Disordered" evidence="4">
    <location>
        <begin position="190"/>
        <end position="212"/>
    </location>
</feature>
<evidence type="ECO:0000256" key="3">
    <source>
        <dbReference type="PIRSR" id="PIRSR613078-2"/>
    </source>
</evidence>
<dbReference type="SMART" id="SM00855">
    <property type="entry name" value="PGAM"/>
    <property type="match status" value="1"/>
</dbReference>
<dbReference type="InterPro" id="IPR002156">
    <property type="entry name" value="RNaseH_domain"/>
</dbReference>
<dbReference type="AlphaFoldDB" id="A0AAU8JTW8"/>
<dbReference type="GO" id="GO:0004523">
    <property type="term" value="F:RNA-DNA hybrid ribonuclease activity"/>
    <property type="evidence" value="ECO:0007669"/>
    <property type="project" value="InterPro"/>
</dbReference>
<feature type="binding site" evidence="3">
    <location>
        <position position="240"/>
    </location>
    <ligand>
        <name>substrate</name>
    </ligand>
</feature>
<dbReference type="GO" id="GO:0016791">
    <property type="term" value="F:phosphatase activity"/>
    <property type="evidence" value="ECO:0007669"/>
    <property type="project" value="TreeGrafter"/>
</dbReference>
<dbReference type="InterPro" id="IPR012337">
    <property type="entry name" value="RNaseH-like_sf"/>
</dbReference>
<dbReference type="InterPro" id="IPR014636">
    <property type="entry name" value="RNaseH/PGlycerate_mutase"/>
</dbReference>